<dbReference type="EMBL" id="JAWJYN010000001">
    <property type="protein sequence ID" value="MDZ8160912.1"/>
    <property type="molecule type" value="Genomic_DNA"/>
</dbReference>
<keyword evidence="2" id="KW-0326">Glycosidase</keyword>
<dbReference type="Pfam" id="PF01156">
    <property type="entry name" value="IU_nuc_hydro"/>
    <property type="match status" value="1"/>
</dbReference>
<protein>
    <submittedName>
        <fullName evidence="4">Nucleoside hydrolase</fullName>
    </submittedName>
</protein>
<organism evidence="4 5">
    <name type="scientific">Microbacterium aquimaris</name>
    <dbReference type="NCBI Taxonomy" id="459816"/>
    <lineage>
        <taxon>Bacteria</taxon>
        <taxon>Bacillati</taxon>
        <taxon>Actinomycetota</taxon>
        <taxon>Actinomycetes</taxon>
        <taxon>Micrococcales</taxon>
        <taxon>Microbacteriaceae</taxon>
        <taxon>Microbacterium</taxon>
    </lineage>
</organism>
<dbReference type="PANTHER" id="PTHR12304">
    <property type="entry name" value="INOSINE-URIDINE PREFERRING NUCLEOSIDE HYDROLASE"/>
    <property type="match status" value="1"/>
</dbReference>
<dbReference type="Gene3D" id="3.90.245.10">
    <property type="entry name" value="Ribonucleoside hydrolase-like"/>
    <property type="match status" value="1"/>
</dbReference>
<reference evidence="4 5" key="1">
    <citation type="submission" date="2023-10" db="EMBL/GenBank/DDBJ databases">
        <title>Microbacterium xanthum sp. nov., isolated from seaweed.</title>
        <authorList>
            <person name="Lee S.D."/>
        </authorList>
    </citation>
    <scope>NUCLEOTIDE SEQUENCE [LARGE SCALE GENOMIC DNA]</scope>
    <source>
        <strain evidence="4 5">KCTC 19124</strain>
    </source>
</reference>
<feature type="domain" description="Inosine/uridine-preferring nucleoside hydrolase" evidence="3">
    <location>
        <begin position="21"/>
        <end position="340"/>
    </location>
</feature>
<evidence type="ECO:0000259" key="3">
    <source>
        <dbReference type="Pfam" id="PF01156"/>
    </source>
</evidence>
<dbReference type="GO" id="GO:0016787">
    <property type="term" value="F:hydrolase activity"/>
    <property type="evidence" value="ECO:0007669"/>
    <property type="project" value="UniProtKB-KW"/>
</dbReference>
<keyword evidence="5" id="KW-1185">Reference proteome</keyword>
<dbReference type="InterPro" id="IPR023186">
    <property type="entry name" value="IUNH"/>
</dbReference>
<dbReference type="SUPFAM" id="SSF53590">
    <property type="entry name" value="Nucleoside hydrolase"/>
    <property type="match status" value="1"/>
</dbReference>
<evidence type="ECO:0000313" key="5">
    <source>
        <dbReference type="Proteomes" id="UP001291912"/>
    </source>
</evidence>
<evidence type="ECO:0000256" key="1">
    <source>
        <dbReference type="ARBA" id="ARBA00022801"/>
    </source>
</evidence>
<keyword evidence="1 4" id="KW-0378">Hydrolase</keyword>
<dbReference type="InterPro" id="IPR001910">
    <property type="entry name" value="Inosine/uridine_hydrolase_dom"/>
</dbReference>
<comment type="caution">
    <text evidence="4">The sequence shown here is derived from an EMBL/GenBank/DDBJ whole genome shotgun (WGS) entry which is preliminary data.</text>
</comment>
<name>A0ABU5N478_9MICO</name>
<dbReference type="InterPro" id="IPR036452">
    <property type="entry name" value="Ribo_hydro-like"/>
</dbReference>
<gene>
    <name evidence="4" type="ORF">R2Q92_03630</name>
</gene>
<dbReference type="RefSeq" id="WP_194423586.1">
    <property type="nucleotide sequence ID" value="NZ_BAAAPT010000001.1"/>
</dbReference>
<proteinExistence type="predicted"/>
<evidence type="ECO:0000313" key="4">
    <source>
        <dbReference type="EMBL" id="MDZ8160912.1"/>
    </source>
</evidence>
<dbReference type="PANTHER" id="PTHR12304:SF4">
    <property type="entry name" value="URIDINE NUCLEOSIDASE"/>
    <property type="match status" value="1"/>
</dbReference>
<dbReference type="Proteomes" id="UP001291912">
    <property type="component" value="Unassembled WGS sequence"/>
</dbReference>
<evidence type="ECO:0000256" key="2">
    <source>
        <dbReference type="ARBA" id="ARBA00023295"/>
    </source>
</evidence>
<accession>A0ABU5N478</accession>
<sequence length="354" mass="37325">MRLLRDVRDIPYDRTGERLPMILDVDTGIDDTLALIYAAAHPDIDLAGVTCVAGNVPLDDVVHNTLGVLETAGRADVEVAAGAAGPVARPLETTPETHGPHGIGYAQVSPSTTVSDRHAVDLIVETARRRPGEVTLVTLGPLTNLAAAVLAEPRLPLLLRDVFIMGGTFFEAGNAAPRVEWNIHVDPEAAKIVFHRWSACAEEGAAPLTVMGLDVTETSRIDASGLADVARACGLPVAADDDVAIMSTAFGDPLLDLVRDSLRFYFEFHETADGFYGAHIHDPFVVGAALDPSLIHTRATVVDVQLGGAMTDGETVADWRGHLDKGVNARVAVAGDGAAFGERLRSLLADAASL</sequence>